<dbReference type="Proteomes" id="UP000192328">
    <property type="component" value="Unassembled WGS sequence"/>
</dbReference>
<organism evidence="1 2">
    <name type="scientific">Aristaeella lactis</name>
    <dbReference type="NCBI Taxonomy" id="3046383"/>
    <lineage>
        <taxon>Bacteria</taxon>
        <taxon>Bacillati</taxon>
        <taxon>Bacillota</taxon>
        <taxon>Clostridia</taxon>
        <taxon>Eubacteriales</taxon>
        <taxon>Aristaeellaceae</taxon>
        <taxon>Aristaeella</taxon>
    </lineage>
</organism>
<comment type="caution">
    <text evidence="1">The sequence shown here is derived from an EMBL/GenBank/DDBJ whole genome shotgun (WGS) entry which is preliminary data.</text>
</comment>
<accession>A0AC61PMF8</accession>
<protein>
    <submittedName>
        <fullName evidence="1">Uncharacterized protein</fullName>
    </submittedName>
</protein>
<reference evidence="1" key="1">
    <citation type="submission" date="2017-04" db="EMBL/GenBank/DDBJ databases">
        <authorList>
            <person name="Varghese N."/>
            <person name="Submissions S."/>
        </authorList>
    </citation>
    <scope>NUCLEOTIDE SEQUENCE</scope>
    <source>
        <strain evidence="1">WTE2008</strain>
    </source>
</reference>
<dbReference type="EMBL" id="FWXZ01000003">
    <property type="protein sequence ID" value="SMC68462.1"/>
    <property type="molecule type" value="Genomic_DNA"/>
</dbReference>
<name>A0AC61PMF8_9FIRM</name>
<evidence type="ECO:0000313" key="2">
    <source>
        <dbReference type="Proteomes" id="UP000192328"/>
    </source>
</evidence>
<sequence length="210" mass="24226">MEKRNYQREMETEIARLEGRRPTLLLHSCCGPCSSAVLERLTEHFSVTLLYYNPNIEPEEEYLHRLAEQQRLLTLLPREIPMLPCAYDNEAFEAFAPALADAPEGGERCLACFVLRLNYTAEHAKKHGFEYFTTTLSVSPHKNADNVNRIGEEAGKKYGVKYLFADFKKKNGYLRSLELSKEYGLYRQDYCGCRYSNQKNSDLSTMQNAE</sequence>
<gene>
    <name evidence="1" type="ORF">SAMN06297397_2015</name>
</gene>
<proteinExistence type="predicted"/>
<keyword evidence="2" id="KW-1185">Reference proteome</keyword>
<evidence type="ECO:0000313" key="1">
    <source>
        <dbReference type="EMBL" id="SMC68462.1"/>
    </source>
</evidence>